<gene>
    <name evidence="3" type="ordered locus">Kole_0951</name>
</gene>
<evidence type="ECO:0000259" key="2">
    <source>
        <dbReference type="Pfam" id="PF02608"/>
    </source>
</evidence>
<dbReference type="CDD" id="cd19963">
    <property type="entry name" value="PBP1_BMP-like"/>
    <property type="match status" value="1"/>
</dbReference>
<protein>
    <submittedName>
        <fullName evidence="3">Basic membrane lipoprotein</fullName>
    </submittedName>
</protein>
<sequence length="353" mass="38833">MKKLGSFGLILLMGLSIFALKIGFVYVGPVSDAGWSYAHDQGRQYLEKIFPGIETMYFEAVPEGAESVARIRQLAADGCDIVFTTSFGYMDPTLEVAKDFPDTIFMHCSGFKRAENVGTYFGRIYQADFLVGMVAGAMTKTNIIGYVAPHPIPEVVRGINAFTLGVRKVNPYAVVKVVWVNAWFDPATEKEAALSLIEAGADVVAHGQDSPAVNQTAQEHGVWSIGYNNDMSAFAPESHLTAAIWNWGPLYEKIVKSVIDGTWKSEDLWPGLEMGVVDIAPIHSAVPRPIRAFVETYKKRIALGQYKIFEGPIKDQNGEVRIPEGVVPSDEELLSMYWFVEGVEGTLPESPVE</sequence>
<dbReference type="HOGENOM" id="CLU_038813_2_0_0"/>
<dbReference type="EMBL" id="CP001634">
    <property type="protein sequence ID" value="ACR79660.1"/>
    <property type="molecule type" value="Genomic_DNA"/>
</dbReference>
<proteinExistence type="predicted"/>
<dbReference type="InterPro" id="IPR052910">
    <property type="entry name" value="ABC-Purine-Binding"/>
</dbReference>
<dbReference type="RefSeq" id="WP_015868322.1">
    <property type="nucleotide sequence ID" value="NC_012785.1"/>
</dbReference>
<accession>C5CGZ5</accession>
<evidence type="ECO:0000313" key="4">
    <source>
        <dbReference type="Proteomes" id="UP000002382"/>
    </source>
</evidence>
<feature type="domain" description="ABC transporter substrate-binding protein PnrA-like" evidence="2">
    <location>
        <begin position="20"/>
        <end position="307"/>
    </location>
</feature>
<keyword evidence="4" id="KW-1185">Reference proteome</keyword>
<dbReference type="PANTHER" id="PTHR43208:SF1">
    <property type="entry name" value="ABC TRANSPORTER SUBSTRATE-BINDING PROTEIN"/>
    <property type="match status" value="1"/>
</dbReference>
<dbReference type="OrthoDB" id="9769871at2"/>
<reference evidence="3 4" key="2">
    <citation type="journal article" date="2011" name="J. Bacteriol.">
        <title>Genome Sequence of Kosmotoga olearia Strain TBF 19.5.1, a Thermophilic Bacterium with a Wide Growth Temperature Range, Isolated from the Troll B Oil Platform in the North Sea.</title>
        <authorList>
            <person name="Swithers K.S."/>
            <person name="Dipippo J.L."/>
            <person name="Bruce D.C."/>
            <person name="Detter C."/>
            <person name="Tapia R."/>
            <person name="Han S."/>
            <person name="Goodwin L.A."/>
            <person name="Han J."/>
            <person name="Woyke T."/>
            <person name="Pitluck S."/>
            <person name="Pennacchio L."/>
            <person name="Nolan M."/>
            <person name="Mikhailova N."/>
            <person name="Land M.L."/>
            <person name="Nesbo C.L."/>
            <person name="Gogarten J.P."/>
            <person name="Noll K.M."/>
        </authorList>
    </citation>
    <scope>NUCLEOTIDE SEQUENCE [LARGE SCALE GENOMIC DNA]</scope>
    <source>
        <strain evidence="4">ATCC BAA-1733 / DSM 21960 / TBF 19.5.1</strain>
    </source>
</reference>
<dbReference type="Proteomes" id="UP000002382">
    <property type="component" value="Chromosome"/>
</dbReference>
<dbReference type="AlphaFoldDB" id="C5CGZ5"/>
<reference evidence="3 4" key="1">
    <citation type="submission" date="2009-06" db="EMBL/GenBank/DDBJ databases">
        <title>Complete sequence of Thermotogales bacterium TBF 19.5.1.</title>
        <authorList>
            <consortium name="US DOE Joint Genome Institute"/>
            <person name="Lucas S."/>
            <person name="Copeland A."/>
            <person name="Lapidus A."/>
            <person name="Glavina del Rio T."/>
            <person name="Tice H."/>
            <person name="Bruce D."/>
            <person name="Goodwin L."/>
            <person name="Pitluck S."/>
            <person name="Chertkov O."/>
            <person name="Brettin T."/>
            <person name="Detter J.C."/>
            <person name="Han C."/>
            <person name="Schmutz J."/>
            <person name="Larimer F."/>
            <person name="Land M."/>
            <person name="Hauser L."/>
            <person name="Kyrpides N."/>
            <person name="Ovchinnikova G."/>
            <person name="Noll K."/>
        </authorList>
    </citation>
    <scope>NUCLEOTIDE SEQUENCE [LARGE SCALE GENOMIC DNA]</scope>
    <source>
        <strain evidence="4">ATCC BAA-1733 / DSM 21960 / TBF 19.5.1</strain>
    </source>
</reference>
<dbReference type="Gene3D" id="3.40.50.2300">
    <property type="match status" value="2"/>
</dbReference>
<evidence type="ECO:0000256" key="1">
    <source>
        <dbReference type="ARBA" id="ARBA00022729"/>
    </source>
</evidence>
<keyword evidence="3" id="KW-0449">Lipoprotein</keyword>
<dbReference type="PANTHER" id="PTHR43208">
    <property type="entry name" value="ABC TRANSPORTER SUBSTRATE-BINDING PROTEIN"/>
    <property type="match status" value="1"/>
</dbReference>
<dbReference type="GO" id="GO:0005886">
    <property type="term" value="C:plasma membrane"/>
    <property type="evidence" value="ECO:0007669"/>
    <property type="project" value="InterPro"/>
</dbReference>
<dbReference type="KEGG" id="kol:Kole_0951"/>
<keyword evidence="1" id="KW-0732">Signal</keyword>
<organism evidence="3 4">
    <name type="scientific">Kosmotoga olearia (strain ATCC BAA-1733 / DSM 21960 / TBF 19.5.1)</name>
    <dbReference type="NCBI Taxonomy" id="521045"/>
    <lineage>
        <taxon>Bacteria</taxon>
        <taxon>Thermotogati</taxon>
        <taxon>Thermotogota</taxon>
        <taxon>Thermotogae</taxon>
        <taxon>Kosmotogales</taxon>
        <taxon>Kosmotogaceae</taxon>
        <taxon>Kosmotoga</taxon>
    </lineage>
</organism>
<name>C5CGZ5_KOSOT</name>
<dbReference type="InterPro" id="IPR003760">
    <property type="entry name" value="PnrA-like"/>
</dbReference>
<dbReference type="Pfam" id="PF02608">
    <property type="entry name" value="Bmp"/>
    <property type="match status" value="1"/>
</dbReference>
<dbReference type="STRING" id="521045.Kole_0951"/>
<dbReference type="eggNOG" id="COG1744">
    <property type="taxonomic scope" value="Bacteria"/>
</dbReference>
<evidence type="ECO:0000313" key="3">
    <source>
        <dbReference type="EMBL" id="ACR79660.1"/>
    </source>
</evidence>